<dbReference type="Proteomes" id="UP000605086">
    <property type="component" value="Unassembled WGS sequence"/>
</dbReference>
<evidence type="ECO:0000256" key="1">
    <source>
        <dbReference type="SAM" id="MobiDB-lite"/>
    </source>
</evidence>
<reference evidence="2 3" key="1">
    <citation type="submission" date="2019-10" db="EMBL/GenBank/DDBJ databases">
        <title>Genome sequence of Azospirillum melinis.</title>
        <authorList>
            <person name="Ambrosini A."/>
            <person name="Sant'Anna F.H."/>
            <person name="Cassan F.D."/>
            <person name="Souza E.M."/>
            <person name="Passaglia L.M.P."/>
        </authorList>
    </citation>
    <scope>NUCLEOTIDE SEQUENCE [LARGE SCALE GENOMIC DNA]</scope>
    <source>
        <strain evidence="2 3">TMCY0552</strain>
    </source>
</reference>
<protein>
    <submittedName>
        <fullName evidence="2">Replication protein A</fullName>
    </submittedName>
</protein>
<accession>A0ABX2KV62</accession>
<name>A0ABX2KV62_9PROT</name>
<dbReference type="RefSeq" id="WP_174474645.1">
    <property type="nucleotide sequence ID" value="NZ_JAGINN010000033.1"/>
</dbReference>
<evidence type="ECO:0000313" key="2">
    <source>
        <dbReference type="EMBL" id="NUB03774.1"/>
    </source>
</evidence>
<comment type="caution">
    <text evidence="2">The sequence shown here is derived from an EMBL/GenBank/DDBJ whole genome shotgun (WGS) entry which is preliminary data.</text>
</comment>
<sequence>MARRSTRSAPDQMDLFVALAVDVPLRDVRDTMERPFFSLSKSPRGKPIEYEVGDAKVIVRAPEDVGIATIWDADILIWAASQITEAINRGLAVSPVLRAPAYQILRAIHRPTGGEDYGRLRDALRRLNATYVETTIRSKGKPTGFTWLSRWTEDPQPDGRSFFTVELPGWFFDGVVAQGGVLRIDPRYFDLTGGIERWMYRVARKHAGNQSAGWPLSMKALYQKSGSTQRPSDFARQVRAVVEANQLPEYWLTLDKQGKDEIVHMVRRSFLALDHPGYERGGDSADHPQALSTGVSG</sequence>
<gene>
    <name evidence="2" type="ORF">GBZ48_31660</name>
</gene>
<keyword evidence="3" id="KW-1185">Reference proteome</keyword>
<dbReference type="Pfam" id="PF10134">
    <property type="entry name" value="RPA"/>
    <property type="match status" value="1"/>
</dbReference>
<dbReference type="EMBL" id="WHOS01000073">
    <property type="protein sequence ID" value="NUB03774.1"/>
    <property type="molecule type" value="Genomic_DNA"/>
</dbReference>
<evidence type="ECO:0000313" key="3">
    <source>
        <dbReference type="Proteomes" id="UP000605086"/>
    </source>
</evidence>
<proteinExistence type="predicted"/>
<feature type="region of interest" description="Disordered" evidence="1">
    <location>
        <begin position="278"/>
        <end position="297"/>
    </location>
</feature>
<dbReference type="InterPro" id="IPR018777">
    <property type="entry name" value="Replication_initiator_prot_A"/>
</dbReference>
<organism evidence="2 3">
    <name type="scientific">Azospirillum melinis</name>
    <dbReference type="NCBI Taxonomy" id="328839"/>
    <lineage>
        <taxon>Bacteria</taxon>
        <taxon>Pseudomonadati</taxon>
        <taxon>Pseudomonadota</taxon>
        <taxon>Alphaproteobacteria</taxon>
        <taxon>Rhodospirillales</taxon>
        <taxon>Azospirillaceae</taxon>
        <taxon>Azospirillum</taxon>
    </lineage>
</organism>